<evidence type="ECO:0000256" key="9">
    <source>
        <dbReference type="SAM" id="Phobius"/>
    </source>
</evidence>
<evidence type="ECO:0000256" key="4">
    <source>
        <dbReference type="ARBA" id="ARBA00022801"/>
    </source>
</evidence>
<dbReference type="KEGG" id="tpal:117651277"/>
<dbReference type="InterPro" id="IPR047325">
    <property type="entry name" value="CNPase_cat"/>
</dbReference>
<dbReference type="GO" id="GO:0005737">
    <property type="term" value="C:cytoplasm"/>
    <property type="evidence" value="ECO:0007669"/>
    <property type="project" value="TreeGrafter"/>
</dbReference>
<evidence type="ECO:0000259" key="10">
    <source>
        <dbReference type="Pfam" id="PF05881"/>
    </source>
</evidence>
<dbReference type="RefSeq" id="XP_034251027.1">
    <property type="nucleotide sequence ID" value="XM_034395136.1"/>
</dbReference>
<dbReference type="PANTHER" id="PTHR10156:SF0">
    <property type="entry name" value="2',3'-CYCLIC-NUCLEOTIDE 3'-PHOSPHODIESTERASE"/>
    <property type="match status" value="1"/>
</dbReference>
<dbReference type="OrthoDB" id="3231855at2759"/>
<gene>
    <name evidence="12" type="primary">LOC117651277</name>
</gene>
<keyword evidence="9" id="KW-1133">Transmembrane helix</keyword>
<keyword evidence="8" id="KW-0636">Prenylation</keyword>
<protein>
    <submittedName>
        <fullName evidence="12">2',3'-cyclic-nucleotide 3'-phosphodiesterase-like isoform X1</fullName>
    </submittedName>
</protein>
<dbReference type="GO" id="GO:0004113">
    <property type="term" value="F:2',3'-cyclic-nucleotide 3'-phosphodiesterase activity"/>
    <property type="evidence" value="ECO:0007669"/>
    <property type="project" value="InterPro"/>
</dbReference>
<dbReference type="GO" id="GO:0003723">
    <property type="term" value="F:RNA binding"/>
    <property type="evidence" value="ECO:0007669"/>
    <property type="project" value="UniProtKB-KW"/>
</dbReference>
<keyword evidence="3" id="KW-0597">Phosphoprotein</keyword>
<dbReference type="GeneID" id="117651277"/>
<comment type="subcellular location">
    <subcellularLocation>
        <location evidence="1">Membrane</location>
        <topology evidence="1">Lipid-anchor</topology>
    </subcellularLocation>
</comment>
<name>A0A6P8ZZY3_THRPL</name>
<dbReference type="GO" id="GO:0016020">
    <property type="term" value="C:membrane"/>
    <property type="evidence" value="ECO:0007669"/>
    <property type="project" value="UniProtKB-SubCell"/>
</dbReference>
<keyword evidence="5" id="KW-0694">RNA-binding</keyword>
<dbReference type="AlphaFoldDB" id="A0A6P8ZZY3"/>
<evidence type="ECO:0000256" key="2">
    <source>
        <dbReference type="ARBA" id="ARBA00022481"/>
    </source>
</evidence>
<dbReference type="InterPro" id="IPR008431">
    <property type="entry name" value="CNPase"/>
</dbReference>
<evidence type="ECO:0000313" key="12">
    <source>
        <dbReference type="RefSeq" id="XP_034251027.1"/>
    </source>
</evidence>
<keyword evidence="6 9" id="KW-0472">Membrane</keyword>
<organism evidence="12">
    <name type="scientific">Thrips palmi</name>
    <name type="common">Melon thrips</name>
    <dbReference type="NCBI Taxonomy" id="161013"/>
    <lineage>
        <taxon>Eukaryota</taxon>
        <taxon>Metazoa</taxon>
        <taxon>Ecdysozoa</taxon>
        <taxon>Arthropoda</taxon>
        <taxon>Hexapoda</taxon>
        <taxon>Insecta</taxon>
        <taxon>Pterygota</taxon>
        <taxon>Neoptera</taxon>
        <taxon>Paraneoptera</taxon>
        <taxon>Thysanoptera</taxon>
        <taxon>Terebrantia</taxon>
        <taxon>Thripoidea</taxon>
        <taxon>Thripidae</taxon>
        <taxon>Thrips</taxon>
    </lineage>
</organism>
<evidence type="ECO:0000256" key="1">
    <source>
        <dbReference type="ARBA" id="ARBA00004635"/>
    </source>
</evidence>
<evidence type="ECO:0000256" key="3">
    <source>
        <dbReference type="ARBA" id="ARBA00022553"/>
    </source>
</evidence>
<keyword evidence="2" id="KW-0488">Methylation</keyword>
<accession>A0A6P8ZZY3</accession>
<feature type="domain" description="Cyclic nucleotide phosphodiesterase catalytic" evidence="10">
    <location>
        <begin position="145"/>
        <end position="275"/>
    </location>
</feature>
<evidence type="ECO:0000256" key="7">
    <source>
        <dbReference type="ARBA" id="ARBA00023288"/>
    </source>
</evidence>
<dbReference type="Proteomes" id="UP000515158">
    <property type="component" value="Unplaced"/>
</dbReference>
<dbReference type="Pfam" id="PF05881">
    <property type="entry name" value="CNPase"/>
    <property type="match status" value="2"/>
</dbReference>
<evidence type="ECO:0000256" key="5">
    <source>
        <dbReference type="ARBA" id="ARBA00022884"/>
    </source>
</evidence>
<evidence type="ECO:0000256" key="8">
    <source>
        <dbReference type="ARBA" id="ARBA00023289"/>
    </source>
</evidence>
<keyword evidence="4" id="KW-0378">Hydrolase</keyword>
<dbReference type="InParanoid" id="A0A6P8ZZY3"/>
<sequence length="432" mass="48513">MFERRRCLTAFIIILIGVLIISVCTGVYLNTMSDHNSPELPFLSDSDAINYVESSKLMVLISNKEENIFRKIQDTYGLNATCVSDEDVSKRIADVQAACTRDQHVVAISVGNFESSDPPDMQPYTQIARDQNYIVSVVNGPENLLPDYIGWHLNEADSCMLGLCAHALLEDLLKTVPEFCSDFRNYSQGETIPEMLKFYQLADSNHNGMLHCTAKYFGSSPDESSKEYFREVKGNITMNFETTVIGIVFTPRTFGARLKLSQEQLKLWGGDDDGKAKMKTVLKNEIARSNEDDRVSSLNSAMAHHSIQCDSNNLATTDSKLPMKKKSARYFPNSQASLVYLTTKSEEDPDFHPVSGRGSRAHMTLGIAPGESAVTTGYDLLEVVKLEEEEKDWPTYPTTRGWLRDYGENRWVLYMKNKITVETLFAGVYSVS</sequence>
<evidence type="ECO:0000313" key="11">
    <source>
        <dbReference type="Proteomes" id="UP000515158"/>
    </source>
</evidence>
<keyword evidence="11" id="KW-1185">Reference proteome</keyword>
<dbReference type="SUPFAM" id="SSF55144">
    <property type="entry name" value="LigT-like"/>
    <property type="match status" value="2"/>
</dbReference>
<proteinExistence type="predicted"/>
<dbReference type="Gene3D" id="3.90.1740.10">
    <property type="entry name" value="2',3'-cyclic nucleotide 3'-phosphodiesterase superfamily"/>
    <property type="match status" value="1"/>
</dbReference>
<feature type="transmembrane region" description="Helical" evidence="9">
    <location>
        <begin position="7"/>
        <end position="29"/>
    </location>
</feature>
<keyword evidence="7" id="KW-0449">Lipoprotein</keyword>
<feature type="domain" description="Cyclic nucleotide phosphodiesterase catalytic" evidence="10">
    <location>
        <begin position="357"/>
        <end position="430"/>
    </location>
</feature>
<dbReference type="PANTHER" id="PTHR10156">
    <property type="entry name" value="2',3'-CYCLIC-NUCLEOTIDE 3'-PHOSPHODIESTERASE"/>
    <property type="match status" value="1"/>
</dbReference>
<evidence type="ECO:0000256" key="6">
    <source>
        <dbReference type="ARBA" id="ARBA00023136"/>
    </source>
</evidence>
<keyword evidence="9" id="KW-0812">Transmembrane</keyword>
<dbReference type="GO" id="GO:0009214">
    <property type="term" value="P:cyclic nucleotide catabolic process"/>
    <property type="evidence" value="ECO:0007669"/>
    <property type="project" value="InterPro"/>
</dbReference>
<reference evidence="12" key="1">
    <citation type="submission" date="2025-08" db="UniProtKB">
        <authorList>
            <consortium name="RefSeq"/>
        </authorList>
    </citation>
    <scope>IDENTIFICATION</scope>
    <source>
        <tissue evidence="12">Total insect</tissue>
    </source>
</reference>
<dbReference type="InterPro" id="IPR009097">
    <property type="entry name" value="Cyclic_Pdiesterase"/>
</dbReference>